<dbReference type="GO" id="GO:0044283">
    <property type="term" value="P:small molecule biosynthetic process"/>
    <property type="evidence" value="ECO:0007669"/>
    <property type="project" value="UniProtKB-ARBA"/>
</dbReference>
<keyword evidence="4 5" id="KW-0408">Iron</keyword>
<reference evidence="8" key="1">
    <citation type="journal article" date="2021" name="J Fungi (Basel)">
        <title>Virulence traits and population genomics of the black yeast Aureobasidium melanogenum.</title>
        <authorList>
            <person name="Cernosa A."/>
            <person name="Sun X."/>
            <person name="Gostincar C."/>
            <person name="Fang C."/>
            <person name="Gunde-Cimerman N."/>
            <person name="Song Z."/>
        </authorList>
    </citation>
    <scope>NUCLEOTIDE SEQUENCE</scope>
    <source>
        <strain evidence="8">EXF-9298</strain>
    </source>
</reference>
<dbReference type="GO" id="GO:0016491">
    <property type="term" value="F:oxidoreductase activity"/>
    <property type="evidence" value="ECO:0007669"/>
    <property type="project" value="UniProtKB-KW"/>
</dbReference>
<keyword evidence="2 5" id="KW-0479">Metal-binding</keyword>
<dbReference type="InterPro" id="IPR026992">
    <property type="entry name" value="DIOX_N"/>
</dbReference>
<feature type="domain" description="Fe2OG dioxygenase" evidence="7">
    <location>
        <begin position="252"/>
        <end position="357"/>
    </location>
</feature>
<dbReference type="PANTHER" id="PTHR10209">
    <property type="entry name" value="OXIDOREDUCTASE, 2OG-FE II OXYGENASE FAMILY PROTEIN"/>
    <property type="match status" value="1"/>
</dbReference>
<dbReference type="Proteomes" id="UP000729357">
    <property type="component" value="Unassembled WGS sequence"/>
</dbReference>
<organism evidence="8 9">
    <name type="scientific">Aureobasidium melanogenum</name>
    <name type="common">Aureobasidium pullulans var. melanogenum</name>
    <dbReference type="NCBI Taxonomy" id="46634"/>
    <lineage>
        <taxon>Eukaryota</taxon>
        <taxon>Fungi</taxon>
        <taxon>Dikarya</taxon>
        <taxon>Ascomycota</taxon>
        <taxon>Pezizomycotina</taxon>
        <taxon>Dothideomycetes</taxon>
        <taxon>Dothideomycetidae</taxon>
        <taxon>Dothideales</taxon>
        <taxon>Saccotheciaceae</taxon>
        <taxon>Aureobasidium</taxon>
    </lineage>
</organism>
<dbReference type="AlphaFoldDB" id="A0A9P8FG80"/>
<evidence type="ECO:0000256" key="3">
    <source>
        <dbReference type="ARBA" id="ARBA00023002"/>
    </source>
</evidence>
<reference evidence="8" key="2">
    <citation type="submission" date="2021-08" db="EMBL/GenBank/DDBJ databases">
        <authorList>
            <person name="Gostincar C."/>
            <person name="Sun X."/>
            <person name="Song Z."/>
            <person name="Gunde-Cimerman N."/>
        </authorList>
    </citation>
    <scope>NUCLEOTIDE SEQUENCE</scope>
    <source>
        <strain evidence="8">EXF-9298</strain>
    </source>
</reference>
<protein>
    <submittedName>
        <fullName evidence="8">Clavaminate synthase-like protein</fullName>
    </submittedName>
</protein>
<gene>
    <name evidence="8" type="ORF">KCU98_g13806</name>
</gene>
<evidence type="ECO:0000313" key="9">
    <source>
        <dbReference type="Proteomes" id="UP000729357"/>
    </source>
</evidence>
<keyword evidence="3 5" id="KW-0560">Oxidoreductase</keyword>
<keyword evidence="9" id="KW-1185">Reference proteome</keyword>
<dbReference type="InterPro" id="IPR044861">
    <property type="entry name" value="IPNS-like_FE2OG_OXY"/>
</dbReference>
<comment type="caution">
    <text evidence="8">The sequence shown here is derived from an EMBL/GenBank/DDBJ whole genome shotgun (WGS) entry which is preliminary data.</text>
</comment>
<evidence type="ECO:0000256" key="4">
    <source>
        <dbReference type="ARBA" id="ARBA00023004"/>
    </source>
</evidence>
<dbReference type="Gene3D" id="2.60.120.330">
    <property type="entry name" value="B-lactam Antibiotic, Isopenicillin N Synthase, Chain"/>
    <property type="match status" value="1"/>
</dbReference>
<dbReference type="GO" id="GO:0046872">
    <property type="term" value="F:metal ion binding"/>
    <property type="evidence" value="ECO:0007669"/>
    <property type="project" value="UniProtKB-KW"/>
</dbReference>
<evidence type="ECO:0000256" key="2">
    <source>
        <dbReference type="ARBA" id="ARBA00022723"/>
    </source>
</evidence>
<dbReference type="InterPro" id="IPR027443">
    <property type="entry name" value="IPNS-like_sf"/>
</dbReference>
<feature type="region of interest" description="Disordered" evidence="6">
    <location>
        <begin position="171"/>
        <end position="190"/>
    </location>
</feature>
<name>A0A9P8FG80_AURME</name>
<evidence type="ECO:0000259" key="7">
    <source>
        <dbReference type="PROSITE" id="PS51471"/>
    </source>
</evidence>
<evidence type="ECO:0000256" key="6">
    <source>
        <dbReference type="SAM" id="MobiDB-lite"/>
    </source>
</evidence>
<dbReference type="InterPro" id="IPR005123">
    <property type="entry name" value="Oxoglu/Fe-dep_dioxygenase_dom"/>
</dbReference>
<feature type="non-terminal residue" evidence="8">
    <location>
        <position position="1"/>
    </location>
</feature>
<dbReference type="Pfam" id="PF03171">
    <property type="entry name" value="2OG-FeII_Oxy"/>
    <property type="match status" value="1"/>
</dbReference>
<comment type="similarity">
    <text evidence="1 5">Belongs to the iron/ascorbate-dependent oxidoreductase family.</text>
</comment>
<sequence>MSSTTMTEAPTSYKLELHTAYGPVFRDVLNTEPRDATEEEVPIVDLAGLFSSTESRKKIARAVRTAGTSMGFFYIKNHGIDDRVISQAKTQFLRFIEQDTKLKEKVSQDKSKYYNGWKAPRSTNISRTESVDIKESFSWRYHPENDPDHPQPLSSLPSEVQPWIRGEDFVWEGTSHPENDPDHPQPLSSLPSEVQPWIRGEDFVWEGTSHLPNFKADILKYWKSCLQLARQLVKVFALSLDLAEDYFDSRTTFPGADGVLNYYPVTTAEETAANSVGLGSHTDLQLFTLLWQDEIGGLQVLTKDGQWIKANPRPGTFVVNIGDFMMRLSNDFFKSTVHRVYNHAPVERVSMPFFFGLNFNCVEGVIPTCTGPENPPKYEPISCGDWCQLRFKLEAERMAKMLAERETTVELIAK</sequence>
<evidence type="ECO:0000313" key="8">
    <source>
        <dbReference type="EMBL" id="KAG9971542.1"/>
    </source>
</evidence>
<evidence type="ECO:0000256" key="5">
    <source>
        <dbReference type="RuleBase" id="RU003682"/>
    </source>
</evidence>
<dbReference type="PROSITE" id="PS51471">
    <property type="entry name" value="FE2OG_OXY"/>
    <property type="match status" value="1"/>
</dbReference>
<dbReference type="SUPFAM" id="SSF51197">
    <property type="entry name" value="Clavaminate synthase-like"/>
    <property type="match status" value="1"/>
</dbReference>
<evidence type="ECO:0000256" key="1">
    <source>
        <dbReference type="ARBA" id="ARBA00008056"/>
    </source>
</evidence>
<dbReference type="Pfam" id="PF14226">
    <property type="entry name" value="DIOX_N"/>
    <property type="match status" value="1"/>
</dbReference>
<proteinExistence type="inferred from homology"/>
<dbReference type="EMBL" id="JAHFXS010002608">
    <property type="protein sequence ID" value="KAG9971542.1"/>
    <property type="molecule type" value="Genomic_DNA"/>
</dbReference>
<dbReference type="PANTHER" id="PTHR10209:SF881">
    <property type="entry name" value="FI07970P-RELATED"/>
    <property type="match status" value="1"/>
</dbReference>
<accession>A0A9P8FG80</accession>